<feature type="transmembrane region" description="Helical" evidence="9">
    <location>
        <begin position="234"/>
        <end position="258"/>
    </location>
</feature>
<comment type="subcellular location">
    <subcellularLocation>
        <location evidence="1">Cell membrane</location>
        <topology evidence="1">Multi-pass membrane protein</topology>
    </subcellularLocation>
</comment>
<dbReference type="InterPro" id="IPR017779">
    <property type="entry name" value="ABC_UrtB_bac"/>
</dbReference>
<dbReference type="EMBL" id="WEID01000038">
    <property type="protein sequence ID" value="KAB8137685.1"/>
    <property type="molecule type" value="Genomic_DNA"/>
</dbReference>
<keyword evidence="7 9" id="KW-0472">Membrane</keyword>
<dbReference type="Proteomes" id="UP000480246">
    <property type="component" value="Unassembled WGS sequence"/>
</dbReference>
<accession>A0A7C8GTL8</accession>
<evidence type="ECO:0000256" key="5">
    <source>
        <dbReference type="ARBA" id="ARBA00022970"/>
    </source>
</evidence>
<feature type="transmembrane region" description="Helical" evidence="9">
    <location>
        <begin position="68"/>
        <end position="93"/>
    </location>
</feature>
<feature type="transmembrane region" description="Helical" evidence="9">
    <location>
        <begin position="42"/>
        <end position="62"/>
    </location>
</feature>
<dbReference type="GO" id="GO:0006865">
    <property type="term" value="P:amino acid transport"/>
    <property type="evidence" value="ECO:0007669"/>
    <property type="project" value="UniProtKB-KW"/>
</dbReference>
<dbReference type="InterPro" id="IPR052157">
    <property type="entry name" value="BCAA_transport_permease"/>
</dbReference>
<dbReference type="AlphaFoldDB" id="A0A7C8GTL8"/>
<evidence type="ECO:0000256" key="9">
    <source>
        <dbReference type="SAM" id="Phobius"/>
    </source>
</evidence>
<keyword evidence="11" id="KW-1185">Reference proteome</keyword>
<feature type="transmembrane region" description="Helical" evidence="9">
    <location>
        <begin position="265"/>
        <end position="286"/>
    </location>
</feature>
<keyword evidence="4 9" id="KW-0812">Transmembrane</keyword>
<dbReference type="Pfam" id="PF02653">
    <property type="entry name" value="BPD_transp_2"/>
    <property type="match status" value="1"/>
</dbReference>
<dbReference type="NCBIfam" id="TIGR03409">
    <property type="entry name" value="urea_trans_UrtB"/>
    <property type="match status" value="1"/>
</dbReference>
<name>A0A7C8GTL8_9BACI</name>
<dbReference type="PANTHER" id="PTHR11795:SF447">
    <property type="entry name" value="ABC TRANSPORTER PERMEASE PROTEIN"/>
    <property type="match status" value="1"/>
</dbReference>
<dbReference type="GO" id="GO:0022857">
    <property type="term" value="F:transmembrane transporter activity"/>
    <property type="evidence" value="ECO:0007669"/>
    <property type="project" value="InterPro"/>
</dbReference>
<keyword evidence="5" id="KW-0029">Amino-acid transport</keyword>
<proteinExistence type="inferred from homology"/>
<organism evidence="10 11">
    <name type="scientific">Gracilibacillus oryzae</name>
    <dbReference type="NCBI Taxonomy" id="1672701"/>
    <lineage>
        <taxon>Bacteria</taxon>
        <taxon>Bacillati</taxon>
        <taxon>Bacillota</taxon>
        <taxon>Bacilli</taxon>
        <taxon>Bacillales</taxon>
        <taxon>Bacillaceae</taxon>
        <taxon>Gracilibacillus</taxon>
    </lineage>
</organism>
<evidence type="ECO:0000256" key="6">
    <source>
        <dbReference type="ARBA" id="ARBA00022989"/>
    </source>
</evidence>
<dbReference type="CDD" id="cd06582">
    <property type="entry name" value="TM_PBP1_LivH_like"/>
    <property type="match status" value="1"/>
</dbReference>
<evidence type="ECO:0000256" key="1">
    <source>
        <dbReference type="ARBA" id="ARBA00004651"/>
    </source>
</evidence>
<dbReference type="PANTHER" id="PTHR11795">
    <property type="entry name" value="BRANCHED-CHAIN AMINO ACID TRANSPORT SYSTEM PERMEASE PROTEIN LIVH"/>
    <property type="match status" value="1"/>
</dbReference>
<evidence type="ECO:0000256" key="2">
    <source>
        <dbReference type="ARBA" id="ARBA00022448"/>
    </source>
</evidence>
<evidence type="ECO:0000256" key="4">
    <source>
        <dbReference type="ARBA" id="ARBA00022692"/>
    </source>
</evidence>
<dbReference type="OrthoDB" id="9807115at2"/>
<dbReference type="RefSeq" id="WP_153402555.1">
    <property type="nucleotide sequence ID" value="NZ_ML762428.1"/>
</dbReference>
<evidence type="ECO:0000256" key="8">
    <source>
        <dbReference type="ARBA" id="ARBA00037998"/>
    </source>
</evidence>
<feature type="transmembrane region" description="Helical" evidence="9">
    <location>
        <begin position="148"/>
        <end position="169"/>
    </location>
</feature>
<comment type="similarity">
    <text evidence="8">Belongs to the binding-protein-dependent transport system permease family. LivHM subfamily.</text>
</comment>
<keyword evidence="6 9" id="KW-1133">Transmembrane helix</keyword>
<feature type="transmembrane region" description="Helical" evidence="9">
    <location>
        <begin position="12"/>
        <end position="35"/>
    </location>
</feature>
<keyword evidence="2" id="KW-0813">Transport</keyword>
<evidence type="ECO:0000256" key="7">
    <source>
        <dbReference type="ARBA" id="ARBA00023136"/>
    </source>
</evidence>
<dbReference type="GO" id="GO:0005886">
    <property type="term" value="C:plasma membrane"/>
    <property type="evidence" value="ECO:0007669"/>
    <property type="project" value="UniProtKB-SubCell"/>
</dbReference>
<comment type="caution">
    <text evidence="10">The sequence shown here is derived from an EMBL/GenBank/DDBJ whole genome shotgun (WGS) entry which is preliminary data.</text>
</comment>
<sequence>MTEMILTLFNGISLGSILLLIALGLAITFGLMNVINMAHGELIMVGAYITYLVQNIFMQYAPEKYFDLYFILSIPLALIVAAGVGVLLEVSLIRHLYKRPLDSLLATWGVGLILQQLARTIFGAPNVGVQSPSFLNGGLELGSITFPYSRIFILLLSLICLACIFYYFYRTASGRRVRAVMQNRQMAECLGVSTRKVDMLTFAIGSGLAGVAGCALTLLGAIGPTIGTSYIIDAFMVVVVGGVGALFGAVAGAFGIGIFNTIFEFLTNATLGKVLIFILIIAFLQWRPSGIVINRSRSLD</sequence>
<evidence type="ECO:0000313" key="10">
    <source>
        <dbReference type="EMBL" id="KAB8137685.1"/>
    </source>
</evidence>
<keyword evidence="3" id="KW-1003">Cell membrane</keyword>
<protein>
    <submittedName>
        <fullName evidence="10">Urea ABC transporter permease subunit UrtB</fullName>
    </submittedName>
</protein>
<evidence type="ECO:0000256" key="3">
    <source>
        <dbReference type="ARBA" id="ARBA00022475"/>
    </source>
</evidence>
<reference evidence="10 11" key="1">
    <citation type="submission" date="2019-10" db="EMBL/GenBank/DDBJ databases">
        <title>Gracilibacillus sp. nov. isolated from rice seeds.</title>
        <authorList>
            <person name="He S."/>
        </authorList>
    </citation>
    <scope>NUCLEOTIDE SEQUENCE [LARGE SCALE GENOMIC DNA]</scope>
    <source>
        <strain evidence="10 11">TD8</strain>
    </source>
</reference>
<dbReference type="InterPro" id="IPR001851">
    <property type="entry name" value="ABC_transp_permease"/>
</dbReference>
<feature type="transmembrane region" description="Helical" evidence="9">
    <location>
        <begin position="200"/>
        <end position="222"/>
    </location>
</feature>
<gene>
    <name evidence="10" type="primary">urtB</name>
    <name evidence="10" type="ORF">F9U64_08380</name>
</gene>
<evidence type="ECO:0000313" key="11">
    <source>
        <dbReference type="Proteomes" id="UP000480246"/>
    </source>
</evidence>